<dbReference type="PANTHER" id="PTHR33116">
    <property type="entry name" value="REVERSE TRANSCRIPTASE ZINC-BINDING DOMAIN-CONTAINING PROTEIN-RELATED-RELATED"/>
    <property type="match status" value="1"/>
</dbReference>
<organism evidence="1 2">
    <name type="scientific">Raphanus sativus</name>
    <name type="common">Radish</name>
    <name type="synonym">Raphanus raphanistrum var. sativus</name>
    <dbReference type="NCBI Taxonomy" id="3726"/>
    <lineage>
        <taxon>Eukaryota</taxon>
        <taxon>Viridiplantae</taxon>
        <taxon>Streptophyta</taxon>
        <taxon>Embryophyta</taxon>
        <taxon>Tracheophyta</taxon>
        <taxon>Spermatophyta</taxon>
        <taxon>Magnoliopsida</taxon>
        <taxon>eudicotyledons</taxon>
        <taxon>Gunneridae</taxon>
        <taxon>Pentapetalae</taxon>
        <taxon>rosids</taxon>
        <taxon>malvids</taxon>
        <taxon>Brassicales</taxon>
        <taxon>Brassicaceae</taxon>
        <taxon>Brassiceae</taxon>
        <taxon>Raphanus</taxon>
    </lineage>
</organism>
<reference evidence="2" key="1">
    <citation type="submission" date="2025-08" db="UniProtKB">
        <authorList>
            <consortium name="RefSeq"/>
        </authorList>
    </citation>
    <scope>IDENTIFICATION</scope>
    <source>
        <tissue evidence="2">Leaf</tissue>
    </source>
</reference>
<dbReference type="AlphaFoldDB" id="A0A6J0MNF9"/>
<evidence type="ECO:0000313" key="2">
    <source>
        <dbReference type="RefSeq" id="XP_018474005.2"/>
    </source>
</evidence>
<name>A0A6J0MNF9_RAPSA</name>
<proteinExistence type="predicted"/>
<sequence length="412" mass="48470">MTVTDFLPLVEKIRKRIGSWTGRFLSYAGHLQLINSVIRSLTNFWMADFRLPSGCIKEIDRICSAFLWSGPELNGRKAKISWSEVCRTKQEGGLGLRPLKEVNLVSVLKLLWRVLSAKSLWVNWIKIYLIRKSSIWMIKESTQGGSWMWRKILKCRELAKSFYKVEVRNGSETSFWYENWSSLGCLHDTLGDGGYIDLGISATATVEDSRNHRRRNHRVQFLNTIEVEIEKFKRNWSQEEDISLWKNDKGKYKKSFSTKDTWLCIREKHVLYSWHKMIWFKHATPRDAFVSWMAVRGVGSVMRGTLRDQYTTRWESLIQMISGGNSGWSKVKIFTVRYMFQSAIHMLWRERNGRRHGEPPSPVAVLIKRLDKNMRNIFLVIQRRGDCEYKKGLENWFESRREVISVRVRADA</sequence>
<dbReference type="GeneID" id="108845266"/>
<dbReference type="OrthoDB" id="1104042at2759"/>
<dbReference type="PANTHER" id="PTHR33116:SF80">
    <property type="entry name" value="REVERSE TRANSCRIPTASE ZINC-BINDING DOMAIN-CONTAINING PROTEIN"/>
    <property type="match status" value="1"/>
</dbReference>
<accession>A0A6J0MNF9</accession>
<protein>
    <submittedName>
        <fullName evidence="2">Uncharacterized protein LOC108845266</fullName>
    </submittedName>
</protein>
<gene>
    <name evidence="2" type="primary">LOC108845266</name>
</gene>
<dbReference type="KEGG" id="rsz:108845266"/>
<dbReference type="Proteomes" id="UP000504610">
    <property type="component" value="Unplaced"/>
</dbReference>
<keyword evidence="1" id="KW-1185">Reference proteome</keyword>
<evidence type="ECO:0000313" key="1">
    <source>
        <dbReference type="Proteomes" id="UP000504610"/>
    </source>
</evidence>
<dbReference type="RefSeq" id="XP_018474005.2">
    <property type="nucleotide sequence ID" value="XM_018618503.2"/>
</dbReference>